<protein>
    <submittedName>
        <fullName evidence="1">Uncharacterized protein</fullName>
    </submittedName>
</protein>
<proteinExistence type="predicted"/>
<name>A0ACC1B9J4_9ROSI</name>
<organism evidence="1 2">
    <name type="scientific">Pistacia atlantica</name>
    <dbReference type="NCBI Taxonomy" id="434234"/>
    <lineage>
        <taxon>Eukaryota</taxon>
        <taxon>Viridiplantae</taxon>
        <taxon>Streptophyta</taxon>
        <taxon>Embryophyta</taxon>
        <taxon>Tracheophyta</taxon>
        <taxon>Spermatophyta</taxon>
        <taxon>Magnoliopsida</taxon>
        <taxon>eudicotyledons</taxon>
        <taxon>Gunneridae</taxon>
        <taxon>Pentapetalae</taxon>
        <taxon>rosids</taxon>
        <taxon>malvids</taxon>
        <taxon>Sapindales</taxon>
        <taxon>Anacardiaceae</taxon>
        <taxon>Pistacia</taxon>
    </lineage>
</organism>
<evidence type="ECO:0000313" key="2">
    <source>
        <dbReference type="Proteomes" id="UP001164250"/>
    </source>
</evidence>
<comment type="caution">
    <text evidence="1">The sequence shown here is derived from an EMBL/GenBank/DDBJ whole genome shotgun (WGS) entry which is preliminary data.</text>
</comment>
<keyword evidence="2" id="KW-1185">Reference proteome</keyword>
<evidence type="ECO:0000313" key="1">
    <source>
        <dbReference type="EMBL" id="KAJ0095583.1"/>
    </source>
</evidence>
<sequence>MDEHSAQEQLLLVLPSVNLEKKCFFLSSLKWILTIVTWLIFITWVVLAFLFPLNLTYEFILSATSFSSGTFLGLEGPVFLLFSGPILLIAFFSIPYLIISGKDQKVQEKKAPSYRLCTFPLLVDGPLGVVSAAEFIGILPLCCIPCLIGIILLAFLFIPIARGSILLRLIDIPFGHAARYHVWLGHLTMLFFTLHGLCYVIEWSLQGDLLKKMLEWQESDTANLAGVIGLTAGLLMWITSLPFVRTKYFEVFFYTHQLYIIFVIFLALHVGVIFFSIVAGTIFLYMLDRFLRFCQSRKTVDIVSATCFPGGFVELVLSKPQSLHCDALSFIFLQVREASLLQWHPFSVSSVSGTGEHLFSILIKTFGEWTQNIEENISNVSAVIELYQDGINLQSPFKMITASVEGPYGHELPHHLMYEKLVLVAGGIGISPFLAVLSDIFHRKRQGKPCLVKNILIVWAVKTSNHLSLLSLINRNFSNIEVNLDIIIYVTQQSQPPLDEEEGRLVEFKATNSFVSPVYKGKTMSVLVGTGNNNIWFGIYLISTTLGFIAVVYLLNVFYINPKDLSLGWYHGLLFVICMVVSVLIFGGLVVGIWHLSERKMNGEDHHIIEHNEIEHPTADKDCLSQDLYTSTTIRYGSRPDLQEIFESISERWGHVDVGVIVCGPPALGSSVAKECRMQTQLQLQQPVVYHISAIQSSI</sequence>
<dbReference type="EMBL" id="CM047902">
    <property type="protein sequence ID" value="KAJ0095583.1"/>
    <property type="molecule type" value="Genomic_DNA"/>
</dbReference>
<accession>A0ACC1B9J4</accession>
<reference evidence="2" key="1">
    <citation type="journal article" date="2023" name="G3 (Bethesda)">
        <title>Genome assembly and association tests identify interacting loci associated with vigor, precocity, and sex in interspecific pistachio rootstocks.</title>
        <authorList>
            <person name="Palmer W."/>
            <person name="Jacygrad E."/>
            <person name="Sagayaradj S."/>
            <person name="Cavanaugh K."/>
            <person name="Han R."/>
            <person name="Bertier L."/>
            <person name="Beede B."/>
            <person name="Kafkas S."/>
            <person name="Golino D."/>
            <person name="Preece J."/>
            <person name="Michelmore R."/>
        </authorList>
    </citation>
    <scope>NUCLEOTIDE SEQUENCE [LARGE SCALE GENOMIC DNA]</scope>
</reference>
<dbReference type="Proteomes" id="UP001164250">
    <property type="component" value="Chromosome 6"/>
</dbReference>
<gene>
    <name evidence="1" type="ORF">Patl1_16749</name>
</gene>